<sequence>VYLGHDVWITNCQYDSIVNVSKTCSIFVKNLAIAVFGTPILKASSVTGTVSNRTKDKKNEKARPKLDPAKMLAVKGTNVFI</sequence>
<dbReference type="InterPro" id="IPR040391">
    <property type="entry name" value="BEND5"/>
</dbReference>
<dbReference type="AlphaFoldDB" id="A0A151K2V8"/>
<evidence type="ECO:0000313" key="3">
    <source>
        <dbReference type="EMBL" id="KYN50331.1"/>
    </source>
</evidence>
<dbReference type="GO" id="GO:0003677">
    <property type="term" value="F:DNA binding"/>
    <property type="evidence" value="ECO:0007669"/>
    <property type="project" value="InterPro"/>
</dbReference>
<keyword evidence="4" id="KW-1185">Reference proteome</keyword>
<evidence type="ECO:0000313" key="4">
    <source>
        <dbReference type="Proteomes" id="UP000078542"/>
    </source>
</evidence>
<feature type="non-terminal residue" evidence="3">
    <location>
        <position position="1"/>
    </location>
</feature>
<dbReference type="PANTHER" id="PTHR14628:SF1">
    <property type="entry name" value="BEN DOMAIN-CONTAINING PROTEIN 5"/>
    <property type="match status" value="1"/>
</dbReference>
<dbReference type="GO" id="GO:0045892">
    <property type="term" value="P:negative regulation of DNA-templated transcription"/>
    <property type="evidence" value="ECO:0007669"/>
    <property type="project" value="InterPro"/>
</dbReference>
<gene>
    <name evidence="2" type="ORF">ALC62_01969</name>
    <name evidence="3" type="ORF">ALC62_12751</name>
</gene>
<proteinExistence type="predicted"/>
<reference evidence="3 4" key="1">
    <citation type="submission" date="2016-03" db="EMBL/GenBank/DDBJ databases">
        <title>Cyphomyrmex costatus WGS genome.</title>
        <authorList>
            <person name="Nygaard S."/>
            <person name="Hu H."/>
            <person name="Boomsma J."/>
            <person name="Zhang G."/>
        </authorList>
    </citation>
    <scope>NUCLEOTIDE SEQUENCE [LARGE SCALE GENOMIC DNA]</scope>
    <source>
        <strain evidence="3">MS0001</strain>
        <tissue evidence="3">Whole body</tissue>
    </source>
</reference>
<name>A0A151K2V8_9HYME</name>
<dbReference type="InterPro" id="IPR018379">
    <property type="entry name" value="BEN_domain"/>
</dbReference>
<feature type="domain" description="BEN" evidence="1">
    <location>
        <begin position="4"/>
        <end position="81"/>
    </location>
</feature>
<dbReference type="PROSITE" id="PS51457">
    <property type="entry name" value="BEN"/>
    <property type="match status" value="1"/>
</dbReference>
<evidence type="ECO:0000259" key="1">
    <source>
        <dbReference type="PROSITE" id="PS51457"/>
    </source>
</evidence>
<dbReference type="EMBL" id="KQ976921">
    <property type="protein sequence ID" value="KYN07073.1"/>
    <property type="molecule type" value="Genomic_DNA"/>
</dbReference>
<dbReference type="Proteomes" id="UP000078542">
    <property type="component" value="Unassembled WGS sequence"/>
</dbReference>
<dbReference type="EMBL" id="LKEX01022873">
    <property type="protein sequence ID" value="KYN50331.1"/>
    <property type="molecule type" value="Genomic_DNA"/>
</dbReference>
<dbReference type="Gene3D" id="1.10.10.2590">
    <property type="entry name" value="BEN domain"/>
    <property type="match status" value="1"/>
</dbReference>
<evidence type="ECO:0000313" key="2">
    <source>
        <dbReference type="EMBL" id="KYN07073.1"/>
    </source>
</evidence>
<protein>
    <submittedName>
        <fullName evidence="3">BEN domain-containing protein 5</fullName>
    </submittedName>
</protein>
<dbReference type="PANTHER" id="PTHR14628">
    <property type="entry name" value="BEN DOMAIN-CONTAINING PROTEIN 5"/>
    <property type="match status" value="1"/>
</dbReference>
<organism evidence="3 4">
    <name type="scientific">Cyphomyrmex costatus</name>
    <dbReference type="NCBI Taxonomy" id="456900"/>
    <lineage>
        <taxon>Eukaryota</taxon>
        <taxon>Metazoa</taxon>
        <taxon>Ecdysozoa</taxon>
        <taxon>Arthropoda</taxon>
        <taxon>Hexapoda</taxon>
        <taxon>Insecta</taxon>
        <taxon>Pterygota</taxon>
        <taxon>Neoptera</taxon>
        <taxon>Endopterygota</taxon>
        <taxon>Hymenoptera</taxon>
        <taxon>Apocrita</taxon>
        <taxon>Aculeata</taxon>
        <taxon>Formicoidea</taxon>
        <taxon>Formicidae</taxon>
        <taxon>Myrmicinae</taxon>
        <taxon>Cyphomyrmex</taxon>
    </lineage>
</organism>
<accession>A0A151K2V8</accession>